<keyword evidence="7" id="KW-1185">Reference proteome</keyword>
<dbReference type="SUPFAM" id="SSF53686">
    <property type="entry name" value="Tryptophan synthase beta subunit-like PLP-dependent enzymes"/>
    <property type="match status" value="1"/>
</dbReference>
<evidence type="ECO:0000313" key="6">
    <source>
        <dbReference type="EMBL" id="RAK27025.1"/>
    </source>
</evidence>
<dbReference type="PROSITE" id="PS00165">
    <property type="entry name" value="DEHYDRATASE_SER_THR"/>
    <property type="match status" value="1"/>
</dbReference>
<keyword evidence="4 6" id="KW-0456">Lyase</keyword>
<dbReference type="InterPro" id="IPR000634">
    <property type="entry name" value="Ser/Thr_deHydtase_PyrdxlP-BS"/>
</dbReference>
<dbReference type="InterPro" id="IPR014333">
    <property type="entry name" value="Ectoine_EutB"/>
</dbReference>
<dbReference type="Pfam" id="PF00291">
    <property type="entry name" value="PALP"/>
    <property type="match status" value="1"/>
</dbReference>
<protein>
    <submittedName>
        <fullName evidence="6">L-threonine ammonia-lyase</fullName>
    </submittedName>
</protein>
<evidence type="ECO:0000256" key="3">
    <source>
        <dbReference type="ARBA" id="ARBA00022898"/>
    </source>
</evidence>
<keyword evidence="3" id="KW-0663">Pyridoxal phosphate</keyword>
<dbReference type="FunFam" id="3.40.50.1100:FF:000005">
    <property type="entry name" value="Threonine dehydratase catabolic"/>
    <property type="match status" value="1"/>
</dbReference>
<evidence type="ECO:0000259" key="5">
    <source>
        <dbReference type="Pfam" id="PF00291"/>
    </source>
</evidence>
<dbReference type="NCBIfam" id="NF005680">
    <property type="entry name" value="PRK07476.1"/>
    <property type="match status" value="1"/>
</dbReference>
<dbReference type="GO" id="GO:0030170">
    <property type="term" value="F:pyridoxal phosphate binding"/>
    <property type="evidence" value="ECO:0007669"/>
    <property type="project" value="InterPro"/>
</dbReference>
<evidence type="ECO:0000256" key="4">
    <source>
        <dbReference type="ARBA" id="ARBA00023239"/>
    </source>
</evidence>
<dbReference type="GO" id="GO:0003941">
    <property type="term" value="F:L-serine ammonia-lyase activity"/>
    <property type="evidence" value="ECO:0007669"/>
    <property type="project" value="TreeGrafter"/>
</dbReference>
<dbReference type="Gene3D" id="3.40.50.1100">
    <property type="match status" value="2"/>
</dbReference>
<dbReference type="EMBL" id="QLMK01000011">
    <property type="protein sequence ID" value="RAK27025.1"/>
    <property type="molecule type" value="Genomic_DNA"/>
</dbReference>
<dbReference type="GO" id="GO:0009097">
    <property type="term" value="P:isoleucine biosynthetic process"/>
    <property type="evidence" value="ECO:0007669"/>
    <property type="project" value="TreeGrafter"/>
</dbReference>
<reference evidence="6 7" key="1">
    <citation type="submission" date="2018-06" db="EMBL/GenBank/DDBJ databases">
        <title>Genomic Encyclopedia of Type Strains, Phase IV (KMG-IV): sequencing the most valuable type-strain genomes for metagenomic binning, comparative biology and taxonomic classification.</title>
        <authorList>
            <person name="Goeker M."/>
        </authorList>
    </citation>
    <scope>NUCLEOTIDE SEQUENCE [LARGE SCALE GENOMIC DNA]</scope>
    <source>
        <strain evidence="6 7">DSM 26720</strain>
    </source>
</reference>
<comment type="caution">
    <text evidence="6">The sequence shown here is derived from an EMBL/GenBank/DDBJ whole genome shotgun (WGS) entry which is preliminary data.</text>
</comment>
<dbReference type="GO" id="GO:0006567">
    <property type="term" value="P:L-threonine catabolic process"/>
    <property type="evidence" value="ECO:0007669"/>
    <property type="project" value="TreeGrafter"/>
</dbReference>
<feature type="domain" description="Tryptophan synthase beta chain-like PALP" evidence="5">
    <location>
        <begin position="18"/>
        <end position="311"/>
    </location>
</feature>
<gene>
    <name evidence="6" type="ORF">C7374_11119</name>
</gene>
<proteinExistence type="inferred from homology"/>
<dbReference type="InterPro" id="IPR036052">
    <property type="entry name" value="TrpB-like_PALP_sf"/>
</dbReference>
<evidence type="ECO:0000256" key="1">
    <source>
        <dbReference type="ARBA" id="ARBA00001933"/>
    </source>
</evidence>
<dbReference type="NCBIfam" id="TIGR02991">
    <property type="entry name" value="ectoine_eutB"/>
    <property type="match status" value="1"/>
</dbReference>
<accession>A0A364JTA3</accession>
<dbReference type="CDD" id="cd01562">
    <property type="entry name" value="Thr-dehyd"/>
    <property type="match status" value="1"/>
</dbReference>
<comment type="similarity">
    <text evidence="2">Belongs to the serine/threonine dehydratase family.</text>
</comment>
<name>A0A364JTA3_9HYPH</name>
<dbReference type="Proteomes" id="UP000249453">
    <property type="component" value="Unassembled WGS sequence"/>
</dbReference>
<dbReference type="PANTHER" id="PTHR48078:SF6">
    <property type="entry name" value="L-THREONINE DEHYDRATASE CATABOLIC TDCB"/>
    <property type="match status" value="1"/>
</dbReference>
<dbReference type="InterPro" id="IPR050147">
    <property type="entry name" value="Ser/Thr_Dehydratase"/>
</dbReference>
<organism evidence="6 7">
    <name type="scientific">Falsochrobactrum ovis</name>
    <dbReference type="NCBI Taxonomy" id="1293442"/>
    <lineage>
        <taxon>Bacteria</taxon>
        <taxon>Pseudomonadati</taxon>
        <taxon>Pseudomonadota</taxon>
        <taxon>Alphaproteobacteria</taxon>
        <taxon>Hyphomicrobiales</taxon>
        <taxon>Brucellaceae</taxon>
        <taxon>Falsochrobactrum</taxon>
    </lineage>
</organism>
<dbReference type="PANTHER" id="PTHR48078">
    <property type="entry name" value="THREONINE DEHYDRATASE, MITOCHONDRIAL-RELATED"/>
    <property type="match status" value="1"/>
</dbReference>
<dbReference type="GO" id="GO:0004794">
    <property type="term" value="F:threonine deaminase activity"/>
    <property type="evidence" value="ECO:0007669"/>
    <property type="project" value="TreeGrafter"/>
</dbReference>
<evidence type="ECO:0000256" key="2">
    <source>
        <dbReference type="ARBA" id="ARBA00010869"/>
    </source>
</evidence>
<dbReference type="GO" id="GO:0006565">
    <property type="term" value="P:L-serine catabolic process"/>
    <property type="evidence" value="ECO:0007669"/>
    <property type="project" value="TreeGrafter"/>
</dbReference>
<dbReference type="AlphaFoldDB" id="A0A364JTA3"/>
<comment type="cofactor">
    <cofactor evidence="1">
        <name>pyridoxal 5'-phosphate</name>
        <dbReference type="ChEBI" id="CHEBI:597326"/>
    </cofactor>
</comment>
<evidence type="ECO:0000313" key="7">
    <source>
        <dbReference type="Proteomes" id="UP000249453"/>
    </source>
</evidence>
<dbReference type="InterPro" id="IPR001926">
    <property type="entry name" value="TrpB-like_PALP"/>
</dbReference>
<sequence length="334" mass="35012">MSEMVAIGEIESARERIKNHIATTTLAHSESLSGQIGAPVFLKLENQQITGSFKLRGATNAILSLSENERRHGVATASTGNHGRAVAHAARAQNLPATICLSSLVPRNKIEAIRQLGAKICIIGSSQDEAMAEVARLERDEGVNVIPPFDDERVIAGQGTIGLEILEQQPEIDTILVPLSGGGLAAGIAAAVKAKRMQAGSQVKVIGISMQRGAAMHASLAAGKPVAVEELETLADSLGGGIGLENRWTFNMCSALLDDVVLLDEEEIAAGIRHAAREEGVIIEGAAAVGIGALLAGKIRPRGPTAIIVSGGNIDPEQHQAIIKNYPRRTVPTR</sequence>